<dbReference type="Proteomes" id="UP000814140">
    <property type="component" value="Unassembled WGS sequence"/>
</dbReference>
<evidence type="ECO:0000313" key="2">
    <source>
        <dbReference type="Proteomes" id="UP000814140"/>
    </source>
</evidence>
<evidence type="ECO:0000313" key="1">
    <source>
        <dbReference type="EMBL" id="KAI0063802.1"/>
    </source>
</evidence>
<gene>
    <name evidence="1" type="ORF">BV25DRAFT_1914877</name>
</gene>
<organism evidence="1 2">
    <name type="scientific">Artomyces pyxidatus</name>
    <dbReference type="NCBI Taxonomy" id="48021"/>
    <lineage>
        <taxon>Eukaryota</taxon>
        <taxon>Fungi</taxon>
        <taxon>Dikarya</taxon>
        <taxon>Basidiomycota</taxon>
        <taxon>Agaricomycotina</taxon>
        <taxon>Agaricomycetes</taxon>
        <taxon>Russulales</taxon>
        <taxon>Auriscalpiaceae</taxon>
        <taxon>Artomyces</taxon>
    </lineage>
</organism>
<comment type="caution">
    <text evidence="1">The sequence shown here is derived from an EMBL/GenBank/DDBJ whole genome shotgun (WGS) entry which is preliminary data.</text>
</comment>
<reference evidence="1" key="1">
    <citation type="submission" date="2021-03" db="EMBL/GenBank/DDBJ databases">
        <authorList>
            <consortium name="DOE Joint Genome Institute"/>
            <person name="Ahrendt S."/>
            <person name="Looney B.P."/>
            <person name="Miyauchi S."/>
            <person name="Morin E."/>
            <person name="Drula E."/>
            <person name="Courty P.E."/>
            <person name="Chicoki N."/>
            <person name="Fauchery L."/>
            <person name="Kohler A."/>
            <person name="Kuo A."/>
            <person name="Labutti K."/>
            <person name="Pangilinan J."/>
            <person name="Lipzen A."/>
            <person name="Riley R."/>
            <person name="Andreopoulos W."/>
            <person name="He G."/>
            <person name="Johnson J."/>
            <person name="Barry K.W."/>
            <person name="Grigoriev I.V."/>
            <person name="Nagy L."/>
            <person name="Hibbett D."/>
            <person name="Henrissat B."/>
            <person name="Matheny P.B."/>
            <person name="Labbe J."/>
            <person name="Martin F."/>
        </authorList>
    </citation>
    <scope>NUCLEOTIDE SEQUENCE</scope>
    <source>
        <strain evidence="1">HHB10654</strain>
    </source>
</reference>
<reference evidence="1" key="2">
    <citation type="journal article" date="2022" name="New Phytol.">
        <title>Evolutionary transition to the ectomycorrhizal habit in the genomes of a hyperdiverse lineage of mushroom-forming fungi.</title>
        <authorList>
            <person name="Looney B."/>
            <person name="Miyauchi S."/>
            <person name="Morin E."/>
            <person name="Drula E."/>
            <person name="Courty P.E."/>
            <person name="Kohler A."/>
            <person name="Kuo A."/>
            <person name="LaButti K."/>
            <person name="Pangilinan J."/>
            <person name="Lipzen A."/>
            <person name="Riley R."/>
            <person name="Andreopoulos W."/>
            <person name="He G."/>
            <person name="Johnson J."/>
            <person name="Nolan M."/>
            <person name="Tritt A."/>
            <person name="Barry K.W."/>
            <person name="Grigoriev I.V."/>
            <person name="Nagy L.G."/>
            <person name="Hibbett D."/>
            <person name="Henrissat B."/>
            <person name="Matheny P.B."/>
            <person name="Labbe J."/>
            <person name="Martin F.M."/>
        </authorList>
    </citation>
    <scope>NUCLEOTIDE SEQUENCE</scope>
    <source>
        <strain evidence="1">HHB10654</strain>
    </source>
</reference>
<proteinExistence type="predicted"/>
<name>A0ACB8T5P2_9AGAM</name>
<protein>
    <submittedName>
        <fullName evidence="1">Glycosyltransferase family 8 protein</fullName>
    </submittedName>
</protein>
<accession>A0ACB8T5P2</accession>
<keyword evidence="2" id="KW-1185">Reference proteome</keyword>
<sequence length="360" mass="40811">MSWDRYNYLPLSKDWPPSPKWSTREHWVRIALAIVTLLNGLLLWTIFMHHDTPTPLDDYQILKPSLNIAVSNFHNVSNSSRAVVSTLYNELYTTPVATLGHSLKTVDISARRILMYIPGRLSERSLCIVRAAGWELHAVPFIPPPHSGHDIVPRFSDQYTKLNLWTLDQIGVERAVYLDGDTLALRNFDELFDIPFAFAAALDVYLNSGFTLKFNAGVLVLHTSTAEFRRMIALLETARYPLQEAEQAFLNVFYAADVVRLPNIYNGNLVIKERSPELWKATAASMKIVHYTQPQPFLKVGSGIVEGQRLQDAILDAQSVHGGRYMEEVGWWVDAYRGMRSANREQLLQCDILPANGGRD</sequence>
<dbReference type="EMBL" id="MU277201">
    <property type="protein sequence ID" value="KAI0063802.1"/>
    <property type="molecule type" value="Genomic_DNA"/>
</dbReference>